<gene>
    <name evidence="3" type="ORF">E2C01_024564</name>
</gene>
<dbReference type="Proteomes" id="UP000324222">
    <property type="component" value="Unassembled WGS sequence"/>
</dbReference>
<comment type="caution">
    <text evidence="3">The sequence shown here is derived from an EMBL/GenBank/DDBJ whole genome shotgun (WGS) entry which is preliminary data.</text>
</comment>
<evidence type="ECO:0000256" key="2">
    <source>
        <dbReference type="SAM" id="SignalP"/>
    </source>
</evidence>
<dbReference type="EMBL" id="VSRR010002404">
    <property type="protein sequence ID" value="MPC31279.1"/>
    <property type="molecule type" value="Genomic_DNA"/>
</dbReference>
<feature type="signal peptide" evidence="2">
    <location>
        <begin position="1"/>
        <end position="16"/>
    </location>
</feature>
<keyword evidence="2" id="KW-0732">Signal</keyword>
<feature type="region of interest" description="Disordered" evidence="1">
    <location>
        <begin position="194"/>
        <end position="227"/>
    </location>
</feature>
<sequence>MESTILPVLICVCVSASPWYAVVRCSERTGSMEHTEAELHQEVKPRRRPLPLHVLPSSDPEKYEVGEKNLKGALVTTKQKDARETKPTRQNNRCRVITRGLLSPKLRAFERPGASSVTFRHNLQPGRHRPSPPSIHPSLPAAAAPSTWFSSESASRVNIISRSRKIITFHMNYYPVYHAVMWDRRHEGVVREACGGQTPATPAAARSCRRGPPPLPPPPTPPTAGRGSRCFLTSRNEDLSIFTRIVMYMVTREELRRLHIMFLDRLRDTTSTVVFLSKNQNALKRATLTSRLPPFSVLFQHEFDYTLNKVYGKL</sequence>
<name>A0A5B7ED64_PORTR</name>
<evidence type="ECO:0000256" key="1">
    <source>
        <dbReference type="SAM" id="MobiDB-lite"/>
    </source>
</evidence>
<feature type="region of interest" description="Disordered" evidence="1">
    <location>
        <begin position="120"/>
        <end position="139"/>
    </location>
</feature>
<evidence type="ECO:0000313" key="3">
    <source>
        <dbReference type="EMBL" id="MPC31279.1"/>
    </source>
</evidence>
<feature type="compositionally biased region" description="Pro residues" evidence="1">
    <location>
        <begin position="211"/>
        <end position="222"/>
    </location>
</feature>
<keyword evidence="4" id="KW-1185">Reference proteome</keyword>
<evidence type="ECO:0000313" key="4">
    <source>
        <dbReference type="Proteomes" id="UP000324222"/>
    </source>
</evidence>
<feature type="chain" id="PRO_5023140119" evidence="2">
    <location>
        <begin position="17"/>
        <end position="314"/>
    </location>
</feature>
<proteinExistence type="predicted"/>
<protein>
    <submittedName>
        <fullName evidence="3">Uncharacterized protein</fullName>
    </submittedName>
</protein>
<reference evidence="3 4" key="1">
    <citation type="submission" date="2019-05" db="EMBL/GenBank/DDBJ databases">
        <title>Another draft genome of Portunus trituberculatus and its Hox gene families provides insights of decapod evolution.</title>
        <authorList>
            <person name="Jeong J.-H."/>
            <person name="Song I."/>
            <person name="Kim S."/>
            <person name="Choi T."/>
            <person name="Kim D."/>
            <person name="Ryu S."/>
            <person name="Kim W."/>
        </authorList>
    </citation>
    <scope>NUCLEOTIDE SEQUENCE [LARGE SCALE GENOMIC DNA]</scope>
    <source>
        <tissue evidence="3">Muscle</tissue>
    </source>
</reference>
<accession>A0A5B7ED64</accession>
<dbReference type="AlphaFoldDB" id="A0A5B7ED64"/>
<organism evidence="3 4">
    <name type="scientific">Portunus trituberculatus</name>
    <name type="common">Swimming crab</name>
    <name type="synonym">Neptunus trituberculatus</name>
    <dbReference type="NCBI Taxonomy" id="210409"/>
    <lineage>
        <taxon>Eukaryota</taxon>
        <taxon>Metazoa</taxon>
        <taxon>Ecdysozoa</taxon>
        <taxon>Arthropoda</taxon>
        <taxon>Crustacea</taxon>
        <taxon>Multicrustacea</taxon>
        <taxon>Malacostraca</taxon>
        <taxon>Eumalacostraca</taxon>
        <taxon>Eucarida</taxon>
        <taxon>Decapoda</taxon>
        <taxon>Pleocyemata</taxon>
        <taxon>Brachyura</taxon>
        <taxon>Eubrachyura</taxon>
        <taxon>Portunoidea</taxon>
        <taxon>Portunidae</taxon>
        <taxon>Portuninae</taxon>
        <taxon>Portunus</taxon>
    </lineage>
</organism>